<evidence type="ECO:0000313" key="1">
    <source>
        <dbReference type="EMBL" id="KAI9918376.1"/>
    </source>
</evidence>
<reference evidence="1 2" key="1">
    <citation type="journal article" date="2022" name="bioRxiv">
        <title>The genome of the oomycete Peronosclerospora sorghi, a cosmopolitan pathogen of maize and sorghum, is inflated with dispersed pseudogenes.</title>
        <authorList>
            <person name="Fletcher K."/>
            <person name="Martin F."/>
            <person name="Isakeit T."/>
            <person name="Cavanaugh K."/>
            <person name="Magill C."/>
            <person name="Michelmore R."/>
        </authorList>
    </citation>
    <scope>NUCLEOTIDE SEQUENCE [LARGE SCALE GENOMIC DNA]</scope>
    <source>
        <strain evidence="1">P6</strain>
    </source>
</reference>
<gene>
    <name evidence="1" type="ORF">PsorP6_011749</name>
</gene>
<organism evidence="1 2">
    <name type="scientific">Peronosclerospora sorghi</name>
    <dbReference type="NCBI Taxonomy" id="230839"/>
    <lineage>
        <taxon>Eukaryota</taxon>
        <taxon>Sar</taxon>
        <taxon>Stramenopiles</taxon>
        <taxon>Oomycota</taxon>
        <taxon>Peronosporomycetes</taxon>
        <taxon>Peronosporales</taxon>
        <taxon>Peronosporaceae</taxon>
        <taxon>Peronosclerospora</taxon>
    </lineage>
</organism>
<comment type="caution">
    <text evidence="1">The sequence shown here is derived from an EMBL/GenBank/DDBJ whole genome shotgun (WGS) entry which is preliminary data.</text>
</comment>
<evidence type="ECO:0000313" key="2">
    <source>
        <dbReference type="Proteomes" id="UP001163321"/>
    </source>
</evidence>
<sequence>MLDAINSSASSGLIHLLQKGRYFIFYEVSNDVFIVEGTESGLPDDPSLFQACRFTLVEVQEMLAAAIALFVCR</sequence>
<name>A0ACC0WK25_9STRA</name>
<accession>A0ACC0WK25</accession>
<protein>
    <submittedName>
        <fullName evidence="1">Uncharacterized protein</fullName>
    </submittedName>
</protein>
<dbReference type="EMBL" id="CM047591">
    <property type="protein sequence ID" value="KAI9918376.1"/>
    <property type="molecule type" value="Genomic_DNA"/>
</dbReference>
<dbReference type="Proteomes" id="UP001163321">
    <property type="component" value="Chromosome 12"/>
</dbReference>
<keyword evidence="2" id="KW-1185">Reference proteome</keyword>
<proteinExistence type="predicted"/>